<dbReference type="EMBL" id="NPDU01000029">
    <property type="protein sequence ID" value="PJZ61592.1"/>
    <property type="molecule type" value="Genomic_DNA"/>
</dbReference>
<evidence type="ECO:0000313" key="5">
    <source>
        <dbReference type="Proteomes" id="UP000232188"/>
    </source>
</evidence>
<name>A0A2M9YJ12_9LEPT</name>
<evidence type="ECO:0000256" key="1">
    <source>
        <dbReference type="SAM" id="MobiDB-lite"/>
    </source>
</evidence>
<evidence type="ECO:0000313" key="4">
    <source>
        <dbReference type="Proteomes" id="UP000232149"/>
    </source>
</evidence>
<proteinExistence type="predicted"/>
<keyword evidence="4" id="KW-1185">Reference proteome</keyword>
<evidence type="ECO:0000313" key="2">
    <source>
        <dbReference type="EMBL" id="PJZ51500.1"/>
    </source>
</evidence>
<feature type="region of interest" description="Disordered" evidence="1">
    <location>
        <begin position="1"/>
        <end position="33"/>
    </location>
</feature>
<evidence type="ECO:0000313" key="3">
    <source>
        <dbReference type="EMBL" id="PJZ61592.1"/>
    </source>
</evidence>
<accession>A0A2M9YJ12</accession>
<dbReference type="Proteomes" id="UP000232149">
    <property type="component" value="Unassembled WGS sequence"/>
</dbReference>
<comment type="caution">
    <text evidence="2">The sequence shown here is derived from an EMBL/GenBank/DDBJ whole genome shotgun (WGS) entry which is preliminary data.</text>
</comment>
<dbReference type="Proteomes" id="UP000232188">
    <property type="component" value="Unassembled WGS sequence"/>
</dbReference>
<reference evidence="4 5" key="1">
    <citation type="submission" date="2017-07" db="EMBL/GenBank/DDBJ databases">
        <title>Leptospira spp. isolated from tropical soils.</title>
        <authorList>
            <person name="Thibeaux R."/>
            <person name="Iraola G."/>
            <person name="Ferres I."/>
            <person name="Bierque E."/>
            <person name="Girault D."/>
            <person name="Soupe-Gilbert M.-E."/>
            <person name="Picardeau M."/>
            <person name="Goarant C."/>
        </authorList>
    </citation>
    <scope>NUCLEOTIDE SEQUENCE [LARGE SCALE GENOMIC DNA]</scope>
    <source>
        <strain evidence="2 5">FH2-B-C1</strain>
        <strain evidence="3 4">FH2-B-D1</strain>
    </source>
</reference>
<feature type="compositionally biased region" description="Basic and acidic residues" evidence="1">
    <location>
        <begin position="13"/>
        <end position="33"/>
    </location>
</feature>
<organism evidence="2 5">
    <name type="scientific">Leptospira adleri</name>
    <dbReference type="NCBI Taxonomy" id="2023186"/>
    <lineage>
        <taxon>Bacteria</taxon>
        <taxon>Pseudomonadati</taxon>
        <taxon>Spirochaetota</taxon>
        <taxon>Spirochaetia</taxon>
        <taxon>Leptospirales</taxon>
        <taxon>Leptospiraceae</taxon>
        <taxon>Leptospira</taxon>
    </lineage>
</organism>
<dbReference type="EMBL" id="NPDV01000023">
    <property type="protein sequence ID" value="PJZ51500.1"/>
    <property type="molecule type" value="Genomic_DNA"/>
</dbReference>
<feature type="compositionally biased region" description="Basic residues" evidence="1">
    <location>
        <begin position="1"/>
        <end position="12"/>
    </location>
</feature>
<gene>
    <name evidence="3" type="ORF">CH376_12455</name>
    <name evidence="2" type="ORF">CH380_19630</name>
</gene>
<protein>
    <submittedName>
        <fullName evidence="2">Uncharacterized protein</fullName>
    </submittedName>
</protein>
<dbReference type="RefSeq" id="WP_100787459.1">
    <property type="nucleotide sequence ID" value="NZ_NPDU01000029.1"/>
</dbReference>
<sequence>MVAKKKVITRRKSMGEKEKALSTRAPTKEKLSKKDQQKIRFAYLRGSSREEICRKYKIDYKQLDNLIHRNGWKDDFEEIEGKVREKTALSIISNASTTLARMNTEATELLDLIKKRIYDPEISNEDLSYLIKSRNTLLRELLRSLGLPDTIRNESGSPDEKSQFNLQIITGVGELPGSIEKLIGGKAIGVGKEETSHIRSKKSQNGDDPKK</sequence>
<dbReference type="AlphaFoldDB" id="A0A2M9YJ12"/>
<feature type="region of interest" description="Disordered" evidence="1">
    <location>
        <begin position="191"/>
        <end position="211"/>
    </location>
</feature>